<accession>A0A084J839</accession>
<evidence type="ECO:0000313" key="2">
    <source>
        <dbReference type="Proteomes" id="UP000028542"/>
    </source>
</evidence>
<dbReference type="EMBL" id="JPMD01000043">
    <property type="protein sequence ID" value="KEZ85123.1"/>
    <property type="molecule type" value="Genomic_DNA"/>
</dbReference>
<dbReference type="STRING" id="318464.IO99_16510"/>
<evidence type="ECO:0008006" key="3">
    <source>
        <dbReference type="Google" id="ProtNLM"/>
    </source>
</evidence>
<sequence>MKDLIFDEFQNSVDSSLLRHKSILDILSKLQESESRVNRSVVKAVTSCGCVKIKAEKQGINYSLNDDKENTIDKLTLDDLEIPLSSHIQGELCDNCRKIIEREIGNHLFYITSLCNSLDINLYDVLLTEYKNITTFDKINLR</sequence>
<protein>
    <recommendedName>
        <fullName evidence="3">DUF1573 domain-containing protein</fullName>
    </recommendedName>
</protein>
<dbReference type="RefSeq" id="WP_035135181.1">
    <property type="nucleotide sequence ID" value="NZ_JPMD01000043.1"/>
</dbReference>
<dbReference type="eggNOG" id="COG1694">
    <property type="taxonomic scope" value="Bacteria"/>
</dbReference>
<reference evidence="1 2" key="1">
    <citation type="submission" date="2014-07" db="EMBL/GenBank/DDBJ databases">
        <title>Draft genome of Clostridium sulfidigenes 113A isolated from sediments associated with methane hydrate from Krishna Godavari basin.</title>
        <authorList>
            <person name="Honkalas V.S."/>
            <person name="Dabir A.P."/>
            <person name="Arora P."/>
            <person name="Dhakephalkar P.K."/>
        </authorList>
    </citation>
    <scope>NUCLEOTIDE SEQUENCE [LARGE SCALE GENOMIC DNA]</scope>
    <source>
        <strain evidence="1 2">113A</strain>
    </source>
</reference>
<comment type="caution">
    <text evidence="1">The sequence shown here is derived from an EMBL/GenBank/DDBJ whole genome shotgun (WGS) entry which is preliminary data.</text>
</comment>
<gene>
    <name evidence="1" type="ORF">IO99_16510</name>
</gene>
<evidence type="ECO:0000313" key="1">
    <source>
        <dbReference type="EMBL" id="KEZ85123.1"/>
    </source>
</evidence>
<dbReference type="Proteomes" id="UP000028542">
    <property type="component" value="Unassembled WGS sequence"/>
</dbReference>
<organism evidence="1 2">
    <name type="scientific">Clostridium sulfidigenes</name>
    <dbReference type="NCBI Taxonomy" id="318464"/>
    <lineage>
        <taxon>Bacteria</taxon>
        <taxon>Bacillati</taxon>
        <taxon>Bacillota</taxon>
        <taxon>Clostridia</taxon>
        <taxon>Eubacteriales</taxon>
        <taxon>Clostridiaceae</taxon>
        <taxon>Clostridium</taxon>
    </lineage>
</organism>
<keyword evidence="2" id="KW-1185">Reference proteome</keyword>
<proteinExistence type="predicted"/>
<name>A0A084J839_9CLOT</name>
<dbReference type="AlphaFoldDB" id="A0A084J839"/>